<dbReference type="Proteomes" id="UP001165120">
    <property type="component" value="Unassembled WGS sequence"/>
</dbReference>
<keyword evidence="4 6" id="KW-0009">Actin-binding</keyword>
<dbReference type="GO" id="GO:0030833">
    <property type="term" value="P:regulation of actin filament polymerization"/>
    <property type="evidence" value="ECO:0007669"/>
    <property type="project" value="InterPro"/>
</dbReference>
<dbReference type="Pfam" id="PF04062">
    <property type="entry name" value="P21-Arc"/>
    <property type="match status" value="1"/>
</dbReference>
<keyword evidence="8" id="KW-1185">Reference proteome</keyword>
<evidence type="ECO:0000313" key="7">
    <source>
        <dbReference type="EMBL" id="GME67695.1"/>
    </source>
</evidence>
<dbReference type="PANTHER" id="PTHR12391">
    <property type="entry name" value="ARP2/3 COMPLEX 21 KD SUBUNIT"/>
    <property type="match status" value="1"/>
</dbReference>
<evidence type="ECO:0000256" key="1">
    <source>
        <dbReference type="ARBA" id="ARBA00004245"/>
    </source>
</evidence>
<organism evidence="7 8">
    <name type="scientific">Candida boidinii</name>
    <name type="common">Yeast</name>
    <dbReference type="NCBI Taxonomy" id="5477"/>
    <lineage>
        <taxon>Eukaryota</taxon>
        <taxon>Fungi</taxon>
        <taxon>Dikarya</taxon>
        <taxon>Ascomycota</taxon>
        <taxon>Saccharomycotina</taxon>
        <taxon>Pichiomycetes</taxon>
        <taxon>Pichiales</taxon>
        <taxon>Pichiaceae</taxon>
        <taxon>Ogataea</taxon>
        <taxon>Ogataea/Candida clade</taxon>
    </lineage>
</organism>
<comment type="subcellular location">
    <subcellularLocation>
        <location evidence="1 6">Cytoplasm</location>
        <location evidence="1 6">Cytoskeleton</location>
    </subcellularLocation>
</comment>
<comment type="subunit">
    <text evidence="6">Component of the Arp2/3 complex.</text>
</comment>
<dbReference type="GO" id="GO:0003779">
    <property type="term" value="F:actin binding"/>
    <property type="evidence" value="ECO:0007669"/>
    <property type="project" value="UniProtKB-KW"/>
</dbReference>
<accession>A0A9W6SWP7</accession>
<sequence length="176" mass="20314">MPAYHSTFLADESSDNRLVGNFSILPIRTRFRGPSYPCNSDYDIIDESLDLFRANSFFRNFEIKGPADRTLIYGILFISNCLQALSPSTSEHEAVKILTNLSLDNFFIPGDAGFPLNSLYQGPADRNEAQLLRGYLQQFRQELSTRLIERLYKDDKSAPSKYWFAFTRRRFMNKSL</sequence>
<dbReference type="OrthoDB" id="200404at2759"/>
<name>A0A9W6SWP7_CANBO</name>
<comment type="similarity">
    <text evidence="2 6">Belongs to the ARPC3 family.</text>
</comment>
<keyword evidence="5 6" id="KW-0206">Cytoskeleton</keyword>
<dbReference type="AlphaFoldDB" id="A0A9W6SWP7"/>
<dbReference type="InterPro" id="IPR007204">
    <property type="entry name" value="ARPC3"/>
</dbReference>
<evidence type="ECO:0000313" key="8">
    <source>
        <dbReference type="Proteomes" id="UP001165120"/>
    </source>
</evidence>
<comment type="caution">
    <text evidence="7">The sequence shown here is derived from an EMBL/GenBank/DDBJ whole genome shotgun (WGS) entry which is preliminary data.</text>
</comment>
<dbReference type="InterPro" id="IPR036753">
    <property type="entry name" value="ARPC3_sf"/>
</dbReference>
<evidence type="ECO:0000256" key="3">
    <source>
        <dbReference type="ARBA" id="ARBA00022490"/>
    </source>
</evidence>
<dbReference type="GO" id="GO:0034314">
    <property type="term" value="P:Arp2/3 complex-mediated actin nucleation"/>
    <property type="evidence" value="ECO:0007669"/>
    <property type="project" value="UniProtKB-UniRule"/>
</dbReference>
<dbReference type="PIRSF" id="PIRSF016315">
    <property type="entry name" value="ARP2/3_P21-Arc"/>
    <property type="match status" value="1"/>
</dbReference>
<keyword evidence="3 6" id="KW-0963">Cytoplasm</keyword>
<dbReference type="FunFam" id="1.10.1760.10:FF:000002">
    <property type="entry name" value="Actin-related protein 2/3 complex subunit 3"/>
    <property type="match status" value="1"/>
</dbReference>
<evidence type="ECO:0000256" key="6">
    <source>
        <dbReference type="PIRNR" id="PIRNR016315"/>
    </source>
</evidence>
<protein>
    <recommendedName>
        <fullName evidence="6">Actin-related protein 2/3 complex subunit 3</fullName>
    </recommendedName>
</protein>
<gene>
    <name evidence="7" type="ORF">Cboi02_000107300</name>
</gene>
<reference evidence="7" key="1">
    <citation type="submission" date="2023-04" db="EMBL/GenBank/DDBJ databases">
        <title>Candida boidinii NBRC 10035.</title>
        <authorList>
            <person name="Ichikawa N."/>
            <person name="Sato H."/>
            <person name="Tonouchi N."/>
        </authorList>
    </citation>
    <scope>NUCLEOTIDE SEQUENCE</scope>
    <source>
        <strain evidence="7">NBRC 10035</strain>
    </source>
</reference>
<dbReference type="SUPFAM" id="SSF69060">
    <property type="entry name" value="Arp2/3 complex 21 kDa subunit ARPC3"/>
    <property type="match status" value="1"/>
</dbReference>
<dbReference type="Gene3D" id="1.10.1760.10">
    <property type="entry name" value="Actin-related protein 2/3 complex subunit 3"/>
    <property type="match status" value="1"/>
</dbReference>
<evidence type="ECO:0000256" key="5">
    <source>
        <dbReference type="ARBA" id="ARBA00023212"/>
    </source>
</evidence>
<dbReference type="GO" id="GO:0005885">
    <property type="term" value="C:Arp2/3 protein complex"/>
    <property type="evidence" value="ECO:0007669"/>
    <property type="project" value="UniProtKB-UniRule"/>
</dbReference>
<evidence type="ECO:0000256" key="2">
    <source>
        <dbReference type="ARBA" id="ARBA00010856"/>
    </source>
</evidence>
<dbReference type="EMBL" id="BSXN01000231">
    <property type="protein sequence ID" value="GME67695.1"/>
    <property type="molecule type" value="Genomic_DNA"/>
</dbReference>
<proteinExistence type="inferred from homology"/>
<evidence type="ECO:0000256" key="4">
    <source>
        <dbReference type="ARBA" id="ARBA00023203"/>
    </source>
</evidence>
<comment type="function">
    <text evidence="6">Functions as component of the Arp2/3 complex which is involved in regulation of actin polymerization and together with an activating nucleation-promoting factor (NPF) mediates the formation of branched actin networks.</text>
</comment>